<evidence type="ECO:0000256" key="1">
    <source>
        <dbReference type="SAM" id="Coils"/>
    </source>
</evidence>
<feature type="coiled-coil region" evidence="1">
    <location>
        <begin position="477"/>
        <end position="511"/>
    </location>
</feature>
<comment type="caution">
    <text evidence="2">The sequence shown here is derived from an EMBL/GenBank/DDBJ whole genome shotgun (WGS) entry which is preliminary data.</text>
</comment>
<organism evidence="2 3">
    <name type="scientific">Halteria grandinella</name>
    <dbReference type="NCBI Taxonomy" id="5974"/>
    <lineage>
        <taxon>Eukaryota</taxon>
        <taxon>Sar</taxon>
        <taxon>Alveolata</taxon>
        <taxon>Ciliophora</taxon>
        <taxon>Intramacronucleata</taxon>
        <taxon>Spirotrichea</taxon>
        <taxon>Stichotrichia</taxon>
        <taxon>Sporadotrichida</taxon>
        <taxon>Halteriidae</taxon>
        <taxon>Halteria</taxon>
    </lineage>
</organism>
<protein>
    <submittedName>
        <fullName evidence="2">Uncharacterized protein</fullName>
    </submittedName>
</protein>
<proteinExistence type="predicted"/>
<sequence>MVQDDLVRPIQLQKKDYQIYLNTHTNESERQLTNASNQGHITTEVRRVNFILPPEYDESVSEPTKGVSKTQLSLNQLIMAQNHMYKVDSKKGSQPASSKTPYYATPSVTQIQKSQSTQSLKQKPATLGISGKYPTIPSSATSLGHTISAPLASNSSAQALKPYQSKSKKSIMMNESLNSQASCEPQKNYFAKTTSLSHYNTNRDYHRQTLEPQIVRQELARIQKTTSSSGAKKKSSISRTGALYKGSIDMISQIDGSSSIVGTEKASSIISPQSSSKARSIILQLNGQQQVPKNKLIFSPSLDCKVEKLKVKAQTLQETSVNNTFSSNNNQGLKRQNEFIAQSNKLHKVSKFEEHNSPKAFANAYKKYRPNILRPQSSTAKGHIMPVPTCQLQITAAGSIVSSDIAIISQESSTEKFYKSHAKQAKVLSQANQNAGGYKAYLKQAKQSMNQKVKIVSKGESKNSLDRNSSLQQENEVEIYKAQVNHLKELLQQKEERIKALEAKLADKGKSKLKKQVSFDGLKTASSGGHTPVASAGAKQLHMPYQQLVNHIKGSIQYDVQELKETFSPKNASAALTQQKRIPPNQPRSARGLIHTQATNLLSLHLPIEGSRSNLKRVQSLETLSNKRDFSSHHSSLLSGGRRENLRYKKELSVEDEENDGVYTLEENQILYHSAQVAITQKISDTPINMKEQLDMIKERVKRFLGGYQSHVMVLQQRGQY</sequence>
<keyword evidence="1" id="KW-0175">Coiled coil</keyword>
<accession>A0A8J8T5V1</accession>
<evidence type="ECO:0000313" key="3">
    <source>
        <dbReference type="Proteomes" id="UP000785679"/>
    </source>
</evidence>
<gene>
    <name evidence="2" type="ORF">FGO68_gene10134</name>
</gene>
<reference evidence="2" key="1">
    <citation type="submission" date="2019-06" db="EMBL/GenBank/DDBJ databases">
        <authorList>
            <person name="Zheng W."/>
        </authorList>
    </citation>
    <scope>NUCLEOTIDE SEQUENCE</scope>
    <source>
        <strain evidence="2">QDHG01</strain>
    </source>
</reference>
<evidence type="ECO:0000313" key="2">
    <source>
        <dbReference type="EMBL" id="TNV83522.1"/>
    </source>
</evidence>
<name>A0A8J8T5V1_HALGN</name>
<dbReference type="Proteomes" id="UP000785679">
    <property type="component" value="Unassembled WGS sequence"/>
</dbReference>
<keyword evidence="3" id="KW-1185">Reference proteome</keyword>
<dbReference type="EMBL" id="RRYP01003757">
    <property type="protein sequence ID" value="TNV83522.1"/>
    <property type="molecule type" value="Genomic_DNA"/>
</dbReference>
<dbReference type="AlphaFoldDB" id="A0A8J8T5V1"/>